<evidence type="ECO:0000313" key="2">
    <source>
        <dbReference type="Proteomes" id="UP000183843"/>
    </source>
</evidence>
<dbReference type="Proteomes" id="UP000183843">
    <property type="component" value="Unassembled WGS sequence"/>
</dbReference>
<sequence>MSGKKHTLYNGYKHGIGQGIYKVLRSHRGSEMDYTAKLGYFRTSYKGGCVFLTNRATFSCSGWGMADRAYRRHFQNSQKR</sequence>
<dbReference type="RefSeq" id="WP_074816431.1">
    <property type="nucleotide sequence ID" value="NZ_FOJX01000010.1"/>
</dbReference>
<dbReference type="AlphaFoldDB" id="A0A1I0Y4A9"/>
<protein>
    <submittedName>
        <fullName evidence="1">Uncharacterized protein</fullName>
    </submittedName>
</protein>
<accession>A0A1I0Y4A9</accession>
<name>A0A1I0Y4A9_SELRU</name>
<organism evidence="1 2">
    <name type="scientific">Selenomonas ruminantium</name>
    <dbReference type="NCBI Taxonomy" id="971"/>
    <lineage>
        <taxon>Bacteria</taxon>
        <taxon>Bacillati</taxon>
        <taxon>Bacillota</taxon>
        <taxon>Negativicutes</taxon>
        <taxon>Selenomonadales</taxon>
        <taxon>Selenomonadaceae</taxon>
        <taxon>Selenomonas</taxon>
    </lineage>
</organism>
<evidence type="ECO:0000313" key="1">
    <source>
        <dbReference type="EMBL" id="SFB08111.1"/>
    </source>
</evidence>
<reference evidence="1 2" key="1">
    <citation type="submission" date="2016-10" db="EMBL/GenBank/DDBJ databases">
        <authorList>
            <person name="de Groot N.N."/>
        </authorList>
    </citation>
    <scope>NUCLEOTIDE SEQUENCE [LARGE SCALE GENOMIC DNA]</scope>
    <source>
        <strain evidence="1 2">L14</strain>
    </source>
</reference>
<gene>
    <name evidence="1" type="ORF">SAMN05216587_1106</name>
</gene>
<dbReference type="EMBL" id="FOJX01000010">
    <property type="protein sequence ID" value="SFB08111.1"/>
    <property type="molecule type" value="Genomic_DNA"/>
</dbReference>
<proteinExistence type="predicted"/>